<keyword evidence="1" id="KW-0645">Protease</keyword>
<keyword evidence="5" id="KW-0472">Membrane</keyword>
<sequence>MLISPAVALIDREPSPPSSRSRVDPVEGWLPVRLNHFDASNTDTFQMRFYYNNEFATSNNIVIFVGGEWAISPGWLTGGLAYELANATGAGLFYTEHRYYGMTRPSNDTAVAELRFLTVDQALADLAQFIQHVQSEQFDDGRFRGGKVSLVGCSYAGSMATWMRLAYPHLVAAAFSDSGPLHAQEDFPEYLEVIAEALRTQGSEECVTSIAEAVEDMVQQLATESGANTISEMFNTCSPINGSNPLDVATFFWFGITETFAYLVQYARPGDIPAACEVLTNVNVTDPVRRLANWITAQSWTQPCIESRYSEQVAAHTNTSYDASDANMRLWTYQTCVEYGWYQTTSSTRQPFLSTVPLQYFHQMCKDFFSTYFDENLLRSGIQRTNLLFGGLSHLPDYVVSVAGGHDPWSPMGPNVTNATPLAPVYVVPMVSHCRAIRPTGDSETEELEATKQAVLRNMQEFLDGRLPTPIESSAATLTPIAFTLAITIITLCNWKFVLL</sequence>
<dbReference type="Pfam" id="PF05577">
    <property type="entry name" value="Peptidase_S28"/>
    <property type="match status" value="1"/>
</dbReference>
<dbReference type="GO" id="GO:0070008">
    <property type="term" value="F:serine-type exopeptidase activity"/>
    <property type="evidence" value="ECO:0007669"/>
    <property type="project" value="InterPro"/>
</dbReference>
<feature type="transmembrane region" description="Helical" evidence="5">
    <location>
        <begin position="478"/>
        <end position="499"/>
    </location>
</feature>
<evidence type="ECO:0000256" key="5">
    <source>
        <dbReference type="SAM" id="Phobius"/>
    </source>
</evidence>
<gene>
    <name evidence="6" type="ORF">PAPOLLO_LOCUS6499</name>
</gene>
<keyword evidence="4" id="KW-0325">Glycoprotein</keyword>
<organism evidence="6 7">
    <name type="scientific">Parnassius apollo</name>
    <name type="common">Apollo butterfly</name>
    <name type="synonym">Papilio apollo</name>
    <dbReference type="NCBI Taxonomy" id="110799"/>
    <lineage>
        <taxon>Eukaryota</taxon>
        <taxon>Metazoa</taxon>
        <taxon>Ecdysozoa</taxon>
        <taxon>Arthropoda</taxon>
        <taxon>Hexapoda</taxon>
        <taxon>Insecta</taxon>
        <taxon>Pterygota</taxon>
        <taxon>Neoptera</taxon>
        <taxon>Endopterygota</taxon>
        <taxon>Lepidoptera</taxon>
        <taxon>Glossata</taxon>
        <taxon>Ditrysia</taxon>
        <taxon>Papilionoidea</taxon>
        <taxon>Papilionidae</taxon>
        <taxon>Parnassiinae</taxon>
        <taxon>Parnassini</taxon>
        <taxon>Parnassius</taxon>
        <taxon>Parnassius</taxon>
    </lineage>
</organism>
<evidence type="ECO:0000256" key="1">
    <source>
        <dbReference type="ARBA" id="ARBA00022670"/>
    </source>
</evidence>
<protein>
    <submittedName>
        <fullName evidence="6">(apollo) hypothetical protein</fullName>
    </submittedName>
</protein>
<proteinExistence type="predicted"/>
<evidence type="ECO:0000313" key="7">
    <source>
        <dbReference type="Proteomes" id="UP000691718"/>
    </source>
</evidence>
<evidence type="ECO:0000313" key="6">
    <source>
        <dbReference type="EMBL" id="CAG4961047.1"/>
    </source>
</evidence>
<reference evidence="6" key="1">
    <citation type="submission" date="2021-04" db="EMBL/GenBank/DDBJ databases">
        <authorList>
            <person name="Tunstrom K."/>
        </authorList>
    </citation>
    <scope>NUCLEOTIDE SEQUENCE</scope>
</reference>
<dbReference type="InterPro" id="IPR008758">
    <property type="entry name" value="Peptidase_S28"/>
</dbReference>
<evidence type="ECO:0000256" key="2">
    <source>
        <dbReference type="ARBA" id="ARBA00022729"/>
    </source>
</evidence>
<keyword evidence="5" id="KW-1133">Transmembrane helix</keyword>
<keyword evidence="2" id="KW-0732">Signal</keyword>
<evidence type="ECO:0000256" key="3">
    <source>
        <dbReference type="ARBA" id="ARBA00022801"/>
    </source>
</evidence>
<dbReference type="AlphaFoldDB" id="A0A8S3WJB1"/>
<dbReference type="GO" id="GO:0006508">
    <property type="term" value="P:proteolysis"/>
    <property type="evidence" value="ECO:0007669"/>
    <property type="project" value="UniProtKB-KW"/>
</dbReference>
<dbReference type="PANTHER" id="PTHR11010:SF5">
    <property type="entry name" value="RE36938P-RELATED"/>
    <property type="match status" value="1"/>
</dbReference>
<dbReference type="Proteomes" id="UP000691718">
    <property type="component" value="Unassembled WGS sequence"/>
</dbReference>
<dbReference type="PANTHER" id="PTHR11010">
    <property type="entry name" value="PROTEASE S28 PRO-X CARBOXYPEPTIDASE-RELATED"/>
    <property type="match status" value="1"/>
</dbReference>
<keyword evidence="7" id="KW-1185">Reference proteome</keyword>
<keyword evidence="3" id="KW-0378">Hydrolase</keyword>
<keyword evidence="5" id="KW-0812">Transmembrane</keyword>
<name>A0A8S3WJB1_PARAO</name>
<comment type="caution">
    <text evidence="6">The sequence shown here is derived from an EMBL/GenBank/DDBJ whole genome shotgun (WGS) entry which is preliminary data.</text>
</comment>
<dbReference type="OrthoDB" id="1735038at2759"/>
<evidence type="ECO:0000256" key="4">
    <source>
        <dbReference type="ARBA" id="ARBA00023180"/>
    </source>
</evidence>
<accession>A0A8S3WJB1</accession>
<dbReference type="EMBL" id="CAJQZP010000419">
    <property type="protein sequence ID" value="CAG4961047.1"/>
    <property type="molecule type" value="Genomic_DNA"/>
</dbReference>
<dbReference type="GO" id="GO:0008239">
    <property type="term" value="F:dipeptidyl-peptidase activity"/>
    <property type="evidence" value="ECO:0007669"/>
    <property type="project" value="TreeGrafter"/>
</dbReference>